<dbReference type="PANTHER" id="PTHR42731">
    <property type="entry name" value="SLL1084 PROTEIN"/>
    <property type="match status" value="1"/>
</dbReference>
<dbReference type="InterPro" id="IPR058240">
    <property type="entry name" value="rSAM_sf"/>
</dbReference>
<dbReference type="RefSeq" id="WP_148896914.1">
    <property type="nucleotide sequence ID" value="NZ_VNIB01000015.1"/>
</dbReference>
<accession>A0A5D3WF47</accession>
<proteinExistence type="predicted"/>
<dbReference type="Pfam" id="PF19864">
    <property type="entry name" value="Radical_SAM_N2"/>
    <property type="match status" value="1"/>
</dbReference>
<gene>
    <name evidence="2" type="ORF">EDC39_11548</name>
</gene>
<dbReference type="GO" id="GO:0003824">
    <property type="term" value="F:catalytic activity"/>
    <property type="evidence" value="ECO:0007669"/>
    <property type="project" value="InterPro"/>
</dbReference>
<feature type="domain" description="Radical SAM core" evidence="1">
    <location>
        <begin position="242"/>
        <end position="473"/>
    </location>
</feature>
<evidence type="ECO:0000313" key="2">
    <source>
        <dbReference type="EMBL" id="TYO96102.1"/>
    </source>
</evidence>
<dbReference type="SUPFAM" id="SSF102114">
    <property type="entry name" value="Radical SAM enzymes"/>
    <property type="match status" value="1"/>
</dbReference>
<reference evidence="2 3" key="1">
    <citation type="submission" date="2019-07" db="EMBL/GenBank/DDBJ databases">
        <title>Genomic Encyclopedia of Type Strains, Phase IV (KMG-IV): sequencing the most valuable type-strain genomes for metagenomic binning, comparative biology and taxonomic classification.</title>
        <authorList>
            <person name="Goeker M."/>
        </authorList>
    </citation>
    <scope>NUCLEOTIDE SEQUENCE [LARGE SCALE GENOMIC DNA]</scope>
    <source>
        <strain evidence="2 3">SS015</strain>
    </source>
</reference>
<name>A0A5D3WF47_9BACT</name>
<dbReference type="InterPro" id="IPR023404">
    <property type="entry name" value="rSAM_horseshoe"/>
</dbReference>
<protein>
    <submittedName>
        <fullName evidence="2">Radical SAM superfamily enzyme YgiQ (UPF0313 family)</fullName>
    </submittedName>
</protein>
<sequence length="574" mass="64194">MASQKLIKKARRRLAEETGCRANPWGGRLSVALVFPNTYAQAMSNLGFLTVYQLLNNREDCLAERFFLPDPADLREHRRTDTPLFSLESGRSLTDFDLVAFSISFENDYLNLPTLFELGRLPLWRRERTRRHPLVVCGGVCAFLNPEPLADIMDLFVVGEGEVILPPMLEVLQTGSGRQELLEELSRIPGVYVPAAYGERLLADGGRMAGDPLGGAPARVRRQWLRDLDVHPTVAAVQTRQTEFGDMYLMEVSRGCGRGCRFCAAGYLYLPPRERSLDRLARQAEQGLCHRERIGLVGAAVSDYSRLEELSRLILERQGCISVASLRIDSLTADEVATLHASGHKTLALAPEAGSQRLRDAINKQLTEEQILRAVDLLGEAGIQNLKLYFLVGLPGESEADLDETEALIAAIHRRWQEHGRHRGQMGRLILSVNPFIPKPVTPLQWMPLARPETLKRARKRLRDLVGRLANTELNFESPRSALLQAFLSRADRRAAGLLPDLAAGRHLEDCCREAGIDLAAQLYRERAGDEPLPWDIVDIGVDRAVLLEEYRRYCAGRLTPPCRPDCRRCGVCG</sequence>
<dbReference type="PANTHER" id="PTHR42731:SF5">
    <property type="entry name" value="RADICAL SAM DOMAIN PROTEIN"/>
    <property type="match status" value="1"/>
</dbReference>
<comment type="caution">
    <text evidence="2">The sequence shown here is derived from an EMBL/GenBank/DDBJ whole genome shotgun (WGS) entry which is preliminary data.</text>
</comment>
<dbReference type="SMART" id="SM00729">
    <property type="entry name" value="Elp3"/>
    <property type="match status" value="1"/>
</dbReference>
<dbReference type="CDD" id="cd02065">
    <property type="entry name" value="B12-binding_like"/>
    <property type="match status" value="1"/>
</dbReference>
<keyword evidence="3" id="KW-1185">Reference proteome</keyword>
<organism evidence="2 3">
    <name type="scientific">Geothermobacter ehrlichii</name>
    <dbReference type="NCBI Taxonomy" id="213224"/>
    <lineage>
        <taxon>Bacteria</taxon>
        <taxon>Pseudomonadati</taxon>
        <taxon>Thermodesulfobacteriota</taxon>
        <taxon>Desulfuromonadia</taxon>
        <taxon>Desulfuromonadales</taxon>
        <taxon>Geothermobacteraceae</taxon>
        <taxon>Geothermobacter</taxon>
    </lineage>
</organism>
<dbReference type="InterPro" id="IPR045784">
    <property type="entry name" value="Radical_SAM_N2"/>
</dbReference>
<dbReference type="InterPro" id="IPR006638">
    <property type="entry name" value="Elp3/MiaA/NifB-like_rSAM"/>
</dbReference>
<dbReference type="OrthoDB" id="9806827at2"/>
<dbReference type="Proteomes" id="UP000324159">
    <property type="component" value="Unassembled WGS sequence"/>
</dbReference>
<dbReference type="EMBL" id="VNIB01000015">
    <property type="protein sequence ID" value="TYO96102.1"/>
    <property type="molecule type" value="Genomic_DNA"/>
</dbReference>
<dbReference type="SFLD" id="SFLDS00029">
    <property type="entry name" value="Radical_SAM"/>
    <property type="match status" value="1"/>
</dbReference>
<dbReference type="AlphaFoldDB" id="A0A5D3WF47"/>
<dbReference type="GO" id="GO:0051536">
    <property type="term" value="F:iron-sulfur cluster binding"/>
    <property type="evidence" value="ECO:0007669"/>
    <property type="project" value="InterPro"/>
</dbReference>
<dbReference type="Gene3D" id="3.80.30.20">
    <property type="entry name" value="tm_1862 like domain"/>
    <property type="match status" value="1"/>
</dbReference>
<dbReference type="PROSITE" id="PS51918">
    <property type="entry name" value="RADICAL_SAM"/>
    <property type="match status" value="1"/>
</dbReference>
<dbReference type="Pfam" id="PF04055">
    <property type="entry name" value="Radical_SAM"/>
    <property type="match status" value="1"/>
</dbReference>
<dbReference type="CDD" id="cd01335">
    <property type="entry name" value="Radical_SAM"/>
    <property type="match status" value="1"/>
</dbReference>
<dbReference type="SFLD" id="SFLDG01082">
    <property type="entry name" value="B12-binding_domain_containing"/>
    <property type="match status" value="1"/>
</dbReference>
<evidence type="ECO:0000313" key="3">
    <source>
        <dbReference type="Proteomes" id="UP000324159"/>
    </source>
</evidence>
<dbReference type="InterPro" id="IPR007197">
    <property type="entry name" value="rSAM"/>
</dbReference>
<evidence type="ECO:0000259" key="1">
    <source>
        <dbReference type="PROSITE" id="PS51918"/>
    </source>
</evidence>